<proteinExistence type="predicted"/>
<name>A0A1Y4VD11_9BACE</name>
<dbReference type="EMBL" id="JAIWYE010000037">
    <property type="protein sequence ID" value="MCA4706019.1"/>
    <property type="molecule type" value="Genomic_DNA"/>
</dbReference>
<reference evidence="1 5" key="3">
    <citation type="journal article" date="2019" name="Nat. Med.">
        <title>A library of human gut bacterial isolates paired with longitudinal multiomics data enables mechanistic microbiome research.</title>
        <authorList>
            <person name="Poyet M."/>
            <person name="Groussin M."/>
            <person name="Gibbons S.M."/>
            <person name="Avila-Pacheco J."/>
            <person name="Jiang X."/>
            <person name="Kearney S.M."/>
            <person name="Perrotta A.R."/>
            <person name="Berdy B."/>
            <person name="Zhao S."/>
            <person name="Lieberman T.D."/>
            <person name="Swanson P.K."/>
            <person name="Smith M."/>
            <person name="Roesemann S."/>
            <person name="Alexander J.E."/>
            <person name="Rich S.A."/>
            <person name="Livny J."/>
            <person name="Vlamakis H."/>
            <person name="Clish C."/>
            <person name="Bullock K."/>
            <person name="Deik A."/>
            <person name="Scott J."/>
            <person name="Pierce K.A."/>
            <person name="Xavier R.J."/>
            <person name="Alm E.J."/>
        </authorList>
    </citation>
    <scope>NUCLEOTIDE SEQUENCE [LARGE SCALE GENOMIC DNA]</scope>
    <source>
        <strain evidence="1 5">BIOML-A7</strain>
    </source>
</reference>
<evidence type="ECO:0000313" key="4">
    <source>
        <dbReference type="Proteomes" id="UP000196036"/>
    </source>
</evidence>
<accession>A0A1Y4VD11</accession>
<comment type="caution">
    <text evidence="3">The sequence shown here is derived from an EMBL/GenBank/DDBJ whole genome shotgun (WGS) entry which is preliminary data.</text>
</comment>
<sequence length="61" mass="7248">MANNEKVWTIARNAAFRVDFITNGRELHLYTTVIYSAMMWGWGKRIEEKEKEALQNDKLMK</sequence>
<dbReference type="Proteomes" id="UP001198461">
    <property type="component" value="Unassembled WGS sequence"/>
</dbReference>
<dbReference type="Proteomes" id="UP000196036">
    <property type="component" value="Unassembled WGS sequence"/>
</dbReference>
<organism evidence="3 4">
    <name type="scientific">Bacteroides xylanisolvens</name>
    <dbReference type="NCBI Taxonomy" id="371601"/>
    <lineage>
        <taxon>Bacteria</taxon>
        <taxon>Pseudomonadati</taxon>
        <taxon>Bacteroidota</taxon>
        <taxon>Bacteroidia</taxon>
        <taxon>Bacteroidales</taxon>
        <taxon>Bacteroidaceae</taxon>
        <taxon>Bacteroides</taxon>
    </lineage>
</organism>
<reference evidence="3" key="2">
    <citation type="journal article" date="2018" name="BMC Genomics">
        <title>Whole genome sequencing and function prediction of 133 gut anaerobes isolated from chicken caecum in pure cultures.</title>
        <authorList>
            <person name="Medvecky M."/>
            <person name="Cejkova D."/>
            <person name="Polansky O."/>
            <person name="Karasova D."/>
            <person name="Kubasova T."/>
            <person name="Cizek A."/>
            <person name="Rychlik I."/>
        </authorList>
    </citation>
    <scope>NUCLEOTIDE SEQUENCE</scope>
    <source>
        <strain evidence="3">An109</strain>
    </source>
</reference>
<evidence type="ECO:0000313" key="2">
    <source>
        <dbReference type="EMBL" id="MCA4706019.1"/>
    </source>
</evidence>
<dbReference type="EMBL" id="NFLW01000021">
    <property type="protein sequence ID" value="OUQ67951.1"/>
    <property type="molecule type" value="Genomic_DNA"/>
</dbReference>
<evidence type="ECO:0000313" key="3">
    <source>
        <dbReference type="EMBL" id="OUQ67951.1"/>
    </source>
</evidence>
<dbReference type="Proteomes" id="UP000471447">
    <property type="component" value="Unassembled WGS sequence"/>
</dbReference>
<dbReference type="EMBL" id="WDCG01000014">
    <property type="protein sequence ID" value="KAB6422572.1"/>
    <property type="molecule type" value="Genomic_DNA"/>
</dbReference>
<protein>
    <submittedName>
        <fullName evidence="3">Uncharacterized protein</fullName>
    </submittedName>
</protein>
<dbReference type="AlphaFoldDB" id="A0A1Y4VD11"/>
<evidence type="ECO:0000313" key="5">
    <source>
        <dbReference type="Proteomes" id="UP000471447"/>
    </source>
</evidence>
<dbReference type="RefSeq" id="WP_087318288.1">
    <property type="nucleotide sequence ID" value="NZ_JAASHA010000010.1"/>
</dbReference>
<reference evidence="2" key="4">
    <citation type="submission" date="2023-08" db="EMBL/GenBank/DDBJ databases">
        <title>Mucin Metabolism Genes Underlie the Key Renovations of Bacteroides xylanisolvens Genomes in Captive Great Apes.</title>
        <authorList>
            <person name="Nishida A.H."/>
        </authorList>
    </citation>
    <scope>NUCLEOTIDE SEQUENCE</scope>
    <source>
        <strain evidence="2">P13.H9</strain>
    </source>
</reference>
<gene>
    <name evidence="3" type="ORF">B5E52_11605</name>
    <name evidence="1" type="ORF">GAZ26_14160</name>
    <name evidence="2" type="ORF">LD004_20655</name>
</gene>
<reference evidence="4" key="1">
    <citation type="submission" date="2017-04" db="EMBL/GenBank/DDBJ databases">
        <title>Function of individual gut microbiota members based on whole genome sequencing of pure cultures obtained from chicken caecum.</title>
        <authorList>
            <person name="Medvecky M."/>
            <person name="Cejkova D."/>
            <person name="Polansky O."/>
            <person name="Karasova D."/>
            <person name="Kubasova T."/>
            <person name="Cizek A."/>
            <person name="Rychlik I."/>
        </authorList>
    </citation>
    <scope>NUCLEOTIDE SEQUENCE [LARGE SCALE GENOMIC DNA]</scope>
    <source>
        <strain evidence="4">An109</strain>
    </source>
</reference>
<evidence type="ECO:0000313" key="1">
    <source>
        <dbReference type="EMBL" id="KAB6422572.1"/>
    </source>
</evidence>